<dbReference type="Proteomes" id="UP000187550">
    <property type="component" value="Unassembled WGS sequence"/>
</dbReference>
<protein>
    <submittedName>
        <fullName evidence="5">Transcriptional regulator, AraC family</fullName>
    </submittedName>
</protein>
<dbReference type="AlphaFoldDB" id="A0A1U7PPW4"/>
<dbReference type="InterPro" id="IPR020449">
    <property type="entry name" value="Tscrpt_reg_AraC-type_HTH"/>
</dbReference>
<proteinExistence type="predicted"/>
<accession>A0A1U7PPW4</accession>
<evidence type="ECO:0000256" key="2">
    <source>
        <dbReference type="ARBA" id="ARBA00023125"/>
    </source>
</evidence>
<keyword evidence="3" id="KW-0804">Transcription</keyword>
<dbReference type="EMBL" id="FTPL01000003">
    <property type="protein sequence ID" value="SIT89469.1"/>
    <property type="molecule type" value="Genomic_DNA"/>
</dbReference>
<keyword evidence="1" id="KW-0805">Transcription regulation</keyword>
<dbReference type="PANTHER" id="PTHR43280">
    <property type="entry name" value="ARAC-FAMILY TRANSCRIPTIONAL REGULATOR"/>
    <property type="match status" value="1"/>
</dbReference>
<gene>
    <name evidence="5" type="ORF">SAMN05428946_2417</name>
</gene>
<feature type="domain" description="HTH araC/xylS-type" evidence="4">
    <location>
        <begin position="153"/>
        <end position="251"/>
    </location>
</feature>
<evidence type="ECO:0000256" key="1">
    <source>
        <dbReference type="ARBA" id="ARBA00023015"/>
    </source>
</evidence>
<dbReference type="InterPro" id="IPR018060">
    <property type="entry name" value="HTH_AraC"/>
</dbReference>
<evidence type="ECO:0000256" key="3">
    <source>
        <dbReference type="ARBA" id="ARBA00023163"/>
    </source>
</evidence>
<dbReference type="STRING" id="550447.SAMN05428946_2417"/>
<keyword evidence="2" id="KW-0238">DNA-binding</keyword>
<dbReference type="Gene3D" id="1.10.10.60">
    <property type="entry name" value="Homeodomain-like"/>
    <property type="match status" value="2"/>
</dbReference>
<keyword evidence="6" id="KW-1185">Reference proteome</keyword>
<sequence>MRKRVRQMMDSGLQDMTKVFLDEFEVMRAYDRSGDFYRLEKELLSCIGEGDKAGAKERLGKIVEMICEIAGGERADRDVSFYFIIISALVARILLKPKFTVERTVAFNITCMRIVERKFDTNAIKDLTNDMVEFFIHVLQGRKKPELPHPVVNELIEYIDASIEANLTVARLAEHFNISTSHLSRIFREHTGLTLIDYINMRKIEESQYFLRNTDMKISSIAEQFSFCNQSYFTRTFKKYTNLTPKQFRERKEIDYFTFALPSAEE</sequence>
<dbReference type="GO" id="GO:0003700">
    <property type="term" value="F:DNA-binding transcription factor activity"/>
    <property type="evidence" value="ECO:0007669"/>
    <property type="project" value="InterPro"/>
</dbReference>
<organism evidence="5 6">
    <name type="scientific">Edaphobacillus lindanitolerans</name>
    <dbReference type="NCBI Taxonomy" id="550447"/>
    <lineage>
        <taxon>Bacteria</taxon>
        <taxon>Bacillati</taxon>
        <taxon>Bacillota</taxon>
        <taxon>Bacilli</taxon>
        <taxon>Bacillales</taxon>
        <taxon>Bacillaceae</taxon>
        <taxon>Edaphobacillus</taxon>
    </lineage>
</organism>
<dbReference type="PROSITE" id="PS01124">
    <property type="entry name" value="HTH_ARAC_FAMILY_2"/>
    <property type="match status" value="1"/>
</dbReference>
<dbReference type="Pfam" id="PF12833">
    <property type="entry name" value="HTH_18"/>
    <property type="match status" value="1"/>
</dbReference>
<name>A0A1U7PPW4_9BACI</name>
<dbReference type="InterPro" id="IPR009057">
    <property type="entry name" value="Homeodomain-like_sf"/>
</dbReference>
<evidence type="ECO:0000313" key="6">
    <source>
        <dbReference type="Proteomes" id="UP000187550"/>
    </source>
</evidence>
<dbReference type="SUPFAM" id="SSF46689">
    <property type="entry name" value="Homeodomain-like"/>
    <property type="match status" value="2"/>
</dbReference>
<dbReference type="GO" id="GO:0043565">
    <property type="term" value="F:sequence-specific DNA binding"/>
    <property type="evidence" value="ECO:0007669"/>
    <property type="project" value="InterPro"/>
</dbReference>
<reference evidence="6" key="1">
    <citation type="submission" date="2017-01" db="EMBL/GenBank/DDBJ databases">
        <authorList>
            <person name="Varghese N."/>
            <person name="Submissions S."/>
        </authorList>
    </citation>
    <scope>NUCLEOTIDE SEQUENCE [LARGE SCALE GENOMIC DNA]</scope>
    <source>
        <strain evidence="6">MNA4</strain>
    </source>
</reference>
<dbReference type="SMART" id="SM00342">
    <property type="entry name" value="HTH_ARAC"/>
    <property type="match status" value="1"/>
</dbReference>
<evidence type="ECO:0000259" key="4">
    <source>
        <dbReference type="PROSITE" id="PS01124"/>
    </source>
</evidence>
<evidence type="ECO:0000313" key="5">
    <source>
        <dbReference type="EMBL" id="SIT89469.1"/>
    </source>
</evidence>
<dbReference type="PRINTS" id="PR00032">
    <property type="entry name" value="HTHARAC"/>
</dbReference>
<dbReference type="PANTHER" id="PTHR43280:SF2">
    <property type="entry name" value="HTH-TYPE TRANSCRIPTIONAL REGULATOR EXSA"/>
    <property type="match status" value="1"/>
</dbReference>